<evidence type="ECO:0000313" key="5">
    <source>
        <dbReference type="EMBL" id="MFC5993320.1"/>
    </source>
</evidence>
<dbReference type="SMART" id="SM00382">
    <property type="entry name" value="AAA"/>
    <property type="match status" value="1"/>
</dbReference>
<organism evidence="5 6">
    <name type="scientific">Pseudonocardia hispaniensis</name>
    <dbReference type="NCBI Taxonomy" id="904933"/>
    <lineage>
        <taxon>Bacteria</taxon>
        <taxon>Bacillati</taxon>
        <taxon>Actinomycetota</taxon>
        <taxon>Actinomycetes</taxon>
        <taxon>Pseudonocardiales</taxon>
        <taxon>Pseudonocardiaceae</taxon>
        <taxon>Pseudonocardia</taxon>
    </lineage>
</organism>
<dbReference type="Gene3D" id="3.40.50.300">
    <property type="entry name" value="P-loop containing nucleotide triphosphate hydrolases"/>
    <property type="match status" value="1"/>
</dbReference>
<dbReference type="GO" id="GO:0005524">
    <property type="term" value="F:ATP binding"/>
    <property type="evidence" value="ECO:0007669"/>
    <property type="project" value="UniProtKB-KW"/>
</dbReference>
<dbReference type="PROSITE" id="PS50893">
    <property type="entry name" value="ABC_TRANSPORTER_2"/>
    <property type="match status" value="1"/>
</dbReference>
<evidence type="ECO:0000256" key="1">
    <source>
        <dbReference type="ARBA" id="ARBA00022448"/>
    </source>
</evidence>
<dbReference type="InterPro" id="IPR027417">
    <property type="entry name" value="P-loop_NTPase"/>
</dbReference>
<keyword evidence="1" id="KW-0813">Transport</keyword>
<dbReference type="PROSITE" id="PS00211">
    <property type="entry name" value="ABC_TRANSPORTER_1"/>
    <property type="match status" value="1"/>
</dbReference>
<dbReference type="PANTHER" id="PTHR42939:SF1">
    <property type="entry name" value="ABC TRANSPORTER ATP-BINDING PROTEIN ALBC-RELATED"/>
    <property type="match status" value="1"/>
</dbReference>
<keyword evidence="2" id="KW-0547">Nucleotide-binding</keyword>
<dbReference type="InterPro" id="IPR051782">
    <property type="entry name" value="ABC_Transporter_VariousFunc"/>
</dbReference>
<evidence type="ECO:0000259" key="4">
    <source>
        <dbReference type="PROSITE" id="PS50893"/>
    </source>
</evidence>
<feature type="domain" description="ABC transporter" evidence="4">
    <location>
        <begin position="6"/>
        <end position="233"/>
    </location>
</feature>
<comment type="caution">
    <text evidence="5">The sequence shown here is derived from an EMBL/GenBank/DDBJ whole genome shotgun (WGS) entry which is preliminary data.</text>
</comment>
<evidence type="ECO:0000256" key="2">
    <source>
        <dbReference type="ARBA" id="ARBA00022741"/>
    </source>
</evidence>
<accession>A0ABW1IYF0</accession>
<sequence>MTQYVLRADGLGKRFGRGTWGLRDCDVALPPGRIAALVGPNGAGKTTLLKLATGLLAPTEGRLEVLGVRPSSSGTPDGLSFLAQDKPLYRTFRVAEMVRAGAALNSGGRWDAGYVRRLIDEAGIAMTARIGTLSGGQWSRVALALALGRRPDLLLLDEPLADLDPLARRQVMQALLAEVAETGLTVLLSSHVVSDLEDVCDHLVLIRDGRAWLAGDIEPLLAGHRLVTGPAAEFDRAGLDPAAVVHRSGTGRGVNALLRGEAEPPGCAAVAPTLEDLVLGYLQAPAAADAAVAEVGA</sequence>
<evidence type="ECO:0000256" key="3">
    <source>
        <dbReference type="ARBA" id="ARBA00022840"/>
    </source>
</evidence>
<name>A0ABW1IYF0_9PSEU</name>
<dbReference type="Pfam" id="PF00005">
    <property type="entry name" value="ABC_tran"/>
    <property type="match status" value="1"/>
</dbReference>
<dbReference type="InterPro" id="IPR003593">
    <property type="entry name" value="AAA+_ATPase"/>
</dbReference>
<dbReference type="RefSeq" id="WP_379582767.1">
    <property type="nucleotide sequence ID" value="NZ_JBHSQW010000009.1"/>
</dbReference>
<keyword evidence="6" id="KW-1185">Reference proteome</keyword>
<protein>
    <submittedName>
        <fullName evidence="5">ATP-binding cassette domain-containing protein</fullName>
    </submittedName>
</protein>
<dbReference type="EMBL" id="JBHSQW010000009">
    <property type="protein sequence ID" value="MFC5993320.1"/>
    <property type="molecule type" value="Genomic_DNA"/>
</dbReference>
<dbReference type="InterPro" id="IPR003439">
    <property type="entry name" value="ABC_transporter-like_ATP-bd"/>
</dbReference>
<dbReference type="SUPFAM" id="SSF52540">
    <property type="entry name" value="P-loop containing nucleoside triphosphate hydrolases"/>
    <property type="match status" value="1"/>
</dbReference>
<gene>
    <name evidence="5" type="ORF">ACFQE5_03725</name>
</gene>
<dbReference type="PANTHER" id="PTHR42939">
    <property type="entry name" value="ABC TRANSPORTER ATP-BINDING PROTEIN ALBC-RELATED"/>
    <property type="match status" value="1"/>
</dbReference>
<proteinExistence type="predicted"/>
<reference evidence="6" key="1">
    <citation type="journal article" date="2019" name="Int. J. Syst. Evol. Microbiol.">
        <title>The Global Catalogue of Microorganisms (GCM) 10K type strain sequencing project: providing services to taxonomists for standard genome sequencing and annotation.</title>
        <authorList>
            <consortium name="The Broad Institute Genomics Platform"/>
            <consortium name="The Broad Institute Genome Sequencing Center for Infectious Disease"/>
            <person name="Wu L."/>
            <person name="Ma J."/>
        </authorList>
    </citation>
    <scope>NUCLEOTIDE SEQUENCE [LARGE SCALE GENOMIC DNA]</scope>
    <source>
        <strain evidence="6">CCM 8391</strain>
    </source>
</reference>
<evidence type="ECO:0000313" key="6">
    <source>
        <dbReference type="Proteomes" id="UP001596302"/>
    </source>
</evidence>
<dbReference type="InterPro" id="IPR017871">
    <property type="entry name" value="ABC_transporter-like_CS"/>
</dbReference>
<keyword evidence="3 5" id="KW-0067">ATP-binding</keyword>
<dbReference type="Proteomes" id="UP001596302">
    <property type="component" value="Unassembled WGS sequence"/>
</dbReference>